<comment type="caution">
    <text evidence="1">The sequence shown here is derived from an EMBL/GenBank/DDBJ whole genome shotgun (WGS) entry which is preliminary data.</text>
</comment>
<evidence type="ECO:0000313" key="2">
    <source>
        <dbReference type="Proteomes" id="UP000290848"/>
    </source>
</evidence>
<gene>
    <name evidence="1" type="ORF">EKH83_07840</name>
</gene>
<proteinExistence type="predicted"/>
<accession>A0A4Q0MBL3</accession>
<sequence length="103" mass="11067">MKTSFLKTGAFVIGALIAVSGTAFKRERRVQVWAYHGDSQSQVTDASKYTLNGAPADDCGDDGNMPCQITVSNDITTQAQLQSFLNGKTAEQVLAISNGRRPE</sequence>
<dbReference type="RefSeq" id="WP_128768850.1">
    <property type="nucleotide sequence ID" value="NZ_RXOC01000004.1"/>
</dbReference>
<dbReference type="AlphaFoldDB" id="A0A4Q0MBL3"/>
<dbReference type="EMBL" id="RXOC01000004">
    <property type="protein sequence ID" value="RXF70545.1"/>
    <property type="molecule type" value="Genomic_DNA"/>
</dbReference>
<dbReference type="Proteomes" id="UP000290848">
    <property type="component" value="Unassembled WGS sequence"/>
</dbReference>
<organism evidence="1 2">
    <name type="scientific">Arcticibacter tournemirensis</name>
    <dbReference type="NCBI Taxonomy" id="699437"/>
    <lineage>
        <taxon>Bacteria</taxon>
        <taxon>Pseudomonadati</taxon>
        <taxon>Bacteroidota</taxon>
        <taxon>Sphingobacteriia</taxon>
        <taxon>Sphingobacteriales</taxon>
        <taxon>Sphingobacteriaceae</taxon>
        <taxon>Arcticibacter</taxon>
    </lineage>
</organism>
<evidence type="ECO:0000313" key="1">
    <source>
        <dbReference type="EMBL" id="RXF70545.1"/>
    </source>
</evidence>
<reference evidence="1 2" key="1">
    <citation type="submission" date="2018-12" db="EMBL/GenBank/DDBJ databases">
        <title>The Draft Genome Sequence of the Soil Bacterium Pedobacter tournemirensis R1.</title>
        <authorList>
            <person name="He J."/>
        </authorList>
    </citation>
    <scope>NUCLEOTIDE SEQUENCE [LARGE SCALE GENOMIC DNA]</scope>
    <source>
        <strain evidence="1 2">R1</strain>
    </source>
</reference>
<protein>
    <submittedName>
        <fullName evidence="1">Uncharacterized protein</fullName>
    </submittedName>
</protein>
<name>A0A4Q0MBL3_9SPHI</name>